<dbReference type="Proteomes" id="UP000031666">
    <property type="component" value="Unassembled WGS sequence"/>
</dbReference>
<dbReference type="InterPro" id="IPR007533">
    <property type="entry name" value="Cyt_c_oxidase_assmbl_CtaG"/>
</dbReference>
<sequence length="194" mass="21191">MAKSMSNKKLTLVLCGATLAMFGFGFALVPLYDILCEQLGINGKTSTEAAVAPETMQVDTSRTIKVEFISHISKGLPLTFEPEKRVMKVHPGQVIRTAYFATNKSGNSMVAQAVPSVSPGLGATHFNKIECFCFNRQPLEGREKAELPLIFYVEHDLPESIHTLTLSYTLYDISPELASTASISNEIVKLCQCG</sequence>
<evidence type="ECO:0000256" key="1">
    <source>
        <dbReference type="ARBA" id="ARBA00004007"/>
    </source>
</evidence>
<evidence type="ECO:0000256" key="9">
    <source>
        <dbReference type="ARBA" id="ARBA00023136"/>
    </source>
</evidence>
<reference evidence="10 11" key="2">
    <citation type="submission" date="2015-01" db="EMBL/GenBank/DDBJ databases">
        <authorList>
            <consortium name="NBRP consortium"/>
            <person name="Sawabe T."/>
            <person name="Meirelles P."/>
            <person name="Feng G."/>
            <person name="Sayaka M."/>
            <person name="Hattori M."/>
            <person name="Ohkuma M."/>
        </authorList>
    </citation>
    <scope>NUCLEOTIDE SEQUENCE [LARGE SCALE GENOMIC DNA]</scope>
    <source>
        <strain evidence="11">JCM 19241</strain>
    </source>
</reference>
<comment type="similarity">
    <text evidence="3">Belongs to the COX11/CtaG family.</text>
</comment>
<comment type="caution">
    <text evidence="10">The sequence shown here is derived from an EMBL/GenBank/DDBJ whole genome shotgun (WGS) entry which is preliminary data.</text>
</comment>
<dbReference type="SUPFAM" id="SSF110111">
    <property type="entry name" value="Ctag/Cox11"/>
    <property type="match status" value="1"/>
</dbReference>
<accession>A0A0B8QNA7</accession>
<organism evidence="10 11">
    <name type="scientific">Vibrio ishigakensis</name>
    <dbReference type="NCBI Taxonomy" id="1481914"/>
    <lineage>
        <taxon>Bacteria</taxon>
        <taxon>Pseudomonadati</taxon>
        <taxon>Pseudomonadota</taxon>
        <taxon>Gammaproteobacteria</taxon>
        <taxon>Vibrionales</taxon>
        <taxon>Vibrionaceae</taxon>
        <taxon>Vibrio</taxon>
    </lineage>
</organism>
<dbReference type="Gene3D" id="2.60.370.10">
    <property type="entry name" value="Ctag/Cox11"/>
    <property type="match status" value="1"/>
</dbReference>
<evidence type="ECO:0000313" key="10">
    <source>
        <dbReference type="EMBL" id="GAM75879.1"/>
    </source>
</evidence>
<evidence type="ECO:0000313" key="11">
    <source>
        <dbReference type="Proteomes" id="UP000031666"/>
    </source>
</evidence>
<keyword evidence="7" id="KW-1133">Transmembrane helix</keyword>
<evidence type="ECO:0000256" key="4">
    <source>
        <dbReference type="ARBA" id="ARBA00015384"/>
    </source>
</evidence>
<gene>
    <name evidence="10" type="ORF">JCM19241_177</name>
</gene>
<keyword evidence="5" id="KW-0812">Transmembrane</keyword>
<reference evidence="10 11" key="1">
    <citation type="submission" date="2015-01" db="EMBL/GenBank/DDBJ databases">
        <title>Vibrio sp. C94 JCM 19241 whole genome shotgun sequence.</title>
        <authorList>
            <person name="Sawabe T."/>
            <person name="Meirelles P."/>
            <person name="Feng G."/>
            <person name="Sayaka M."/>
            <person name="Hattori M."/>
            <person name="Ohkuma M."/>
        </authorList>
    </citation>
    <scope>NUCLEOTIDE SEQUENCE [LARGE SCALE GENOMIC DNA]</scope>
    <source>
        <strain evidence="11">JCM 19241</strain>
    </source>
</reference>
<comment type="function">
    <text evidence="1">Exerts its effect at some terminal stage of cytochrome c oxidase synthesis, probably by being involved in the insertion of the copper B into subunit I.</text>
</comment>
<keyword evidence="8" id="KW-0186">Copper</keyword>
<dbReference type="PANTHER" id="PTHR21320:SF3">
    <property type="entry name" value="CYTOCHROME C OXIDASE ASSEMBLY PROTEIN COX11, MITOCHONDRIAL-RELATED"/>
    <property type="match status" value="1"/>
</dbReference>
<dbReference type="PIRSF" id="PIRSF005413">
    <property type="entry name" value="COX11"/>
    <property type="match status" value="1"/>
</dbReference>
<evidence type="ECO:0000256" key="3">
    <source>
        <dbReference type="ARBA" id="ARBA00009620"/>
    </source>
</evidence>
<evidence type="ECO:0000256" key="2">
    <source>
        <dbReference type="ARBA" id="ARBA00004382"/>
    </source>
</evidence>
<proteinExistence type="inferred from homology"/>
<dbReference type="GO" id="GO:0005507">
    <property type="term" value="F:copper ion binding"/>
    <property type="evidence" value="ECO:0007669"/>
    <property type="project" value="InterPro"/>
</dbReference>
<evidence type="ECO:0000256" key="5">
    <source>
        <dbReference type="ARBA" id="ARBA00022692"/>
    </source>
</evidence>
<evidence type="ECO:0000256" key="7">
    <source>
        <dbReference type="ARBA" id="ARBA00022989"/>
    </source>
</evidence>
<name>A0A0B8QNA7_9VIBR</name>
<evidence type="ECO:0000256" key="8">
    <source>
        <dbReference type="ARBA" id="ARBA00023008"/>
    </source>
</evidence>
<comment type="subcellular location">
    <subcellularLocation>
        <location evidence="2">Cell inner membrane</location>
        <topology evidence="2">Single-pass type II membrane protein</topology>
        <orientation evidence="2">Periplasmic side</orientation>
    </subcellularLocation>
</comment>
<dbReference type="PANTHER" id="PTHR21320">
    <property type="entry name" value="CYTOCHROME C OXIDASE ASSEMBLY PROTEIN COX11-RELATED"/>
    <property type="match status" value="1"/>
</dbReference>
<dbReference type="AlphaFoldDB" id="A0A0B8QNA7"/>
<dbReference type="STRING" id="1481914.JCM19241_177"/>
<dbReference type="GO" id="GO:0005886">
    <property type="term" value="C:plasma membrane"/>
    <property type="evidence" value="ECO:0007669"/>
    <property type="project" value="UniProtKB-SubCell"/>
</dbReference>
<dbReference type="NCBIfam" id="NF003465">
    <property type="entry name" value="PRK05089.1"/>
    <property type="match status" value="1"/>
</dbReference>
<dbReference type="Pfam" id="PF04442">
    <property type="entry name" value="CtaG_Cox11"/>
    <property type="match status" value="1"/>
</dbReference>
<keyword evidence="9" id="KW-0472">Membrane</keyword>
<protein>
    <recommendedName>
        <fullName evidence="4">Cytochrome c oxidase assembly protein CtaG</fullName>
    </recommendedName>
</protein>
<keyword evidence="6" id="KW-0735">Signal-anchor</keyword>
<dbReference type="EMBL" id="BBSC01000005">
    <property type="protein sequence ID" value="GAM75879.1"/>
    <property type="molecule type" value="Genomic_DNA"/>
</dbReference>
<evidence type="ECO:0000256" key="6">
    <source>
        <dbReference type="ARBA" id="ARBA00022968"/>
    </source>
</evidence>
<dbReference type="InterPro" id="IPR023471">
    <property type="entry name" value="CtaG/Cox11_dom_sf"/>
</dbReference>